<organism evidence="1 2">
    <name type="scientific">Sinanodonta woodiana</name>
    <name type="common">Chinese pond mussel</name>
    <name type="synonym">Anodonta woodiana</name>
    <dbReference type="NCBI Taxonomy" id="1069815"/>
    <lineage>
        <taxon>Eukaryota</taxon>
        <taxon>Metazoa</taxon>
        <taxon>Spiralia</taxon>
        <taxon>Lophotrochozoa</taxon>
        <taxon>Mollusca</taxon>
        <taxon>Bivalvia</taxon>
        <taxon>Autobranchia</taxon>
        <taxon>Heteroconchia</taxon>
        <taxon>Palaeoheterodonta</taxon>
        <taxon>Unionida</taxon>
        <taxon>Unionoidea</taxon>
        <taxon>Unionidae</taxon>
        <taxon>Unioninae</taxon>
        <taxon>Sinanodonta</taxon>
    </lineage>
</organism>
<sequence>MNPTDQFLSIFNFLHNDANLTLKLLKVANASRLLLSGGRENASSPNFYSPAVYYLLDKFADLLKNPYVLYISAIVEDEVSKVDISHIPPRHPDMLMFVLAKTNYPMILYRILQRQPKCYTHL</sequence>
<comment type="caution">
    <text evidence="1">The sequence shown here is derived from an EMBL/GenBank/DDBJ whole genome shotgun (WGS) entry which is preliminary data.</text>
</comment>
<name>A0ABD3VI40_SINWO</name>
<proteinExistence type="predicted"/>
<keyword evidence="2" id="KW-1185">Reference proteome</keyword>
<accession>A0ABD3VI40</accession>
<protein>
    <submittedName>
        <fullName evidence="1">Uncharacterized protein</fullName>
    </submittedName>
</protein>
<gene>
    <name evidence="1" type="ORF">ACJMK2_007189</name>
</gene>
<dbReference type="AlphaFoldDB" id="A0ABD3VI40"/>
<evidence type="ECO:0000313" key="2">
    <source>
        <dbReference type="Proteomes" id="UP001634394"/>
    </source>
</evidence>
<dbReference type="EMBL" id="JBJQND010000011">
    <property type="protein sequence ID" value="KAL3861120.1"/>
    <property type="molecule type" value="Genomic_DNA"/>
</dbReference>
<reference evidence="1 2" key="1">
    <citation type="submission" date="2024-11" db="EMBL/GenBank/DDBJ databases">
        <title>Chromosome-level genome assembly of the freshwater bivalve Anodonta woodiana.</title>
        <authorList>
            <person name="Chen X."/>
        </authorList>
    </citation>
    <scope>NUCLEOTIDE SEQUENCE [LARGE SCALE GENOMIC DNA]</scope>
    <source>
        <strain evidence="1">MN2024</strain>
        <tissue evidence="1">Gills</tissue>
    </source>
</reference>
<dbReference type="Proteomes" id="UP001634394">
    <property type="component" value="Unassembled WGS sequence"/>
</dbReference>
<evidence type="ECO:0000313" key="1">
    <source>
        <dbReference type="EMBL" id="KAL3861120.1"/>
    </source>
</evidence>